<keyword evidence="3" id="KW-1185">Reference proteome</keyword>
<protein>
    <submittedName>
        <fullName evidence="2">Uncharacterized protein</fullName>
    </submittedName>
</protein>
<comment type="caution">
    <text evidence="2">The sequence shown here is derived from an EMBL/GenBank/DDBJ whole genome shotgun (WGS) entry which is preliminary data.</text>
</comment>
<gene>
    <name evidence="2" type="ORF">PNOK_0954600</name>
</gene>
<dbReference type="InParanoid" id="A0A286U5Z6"/>
<dbReference type="EMBL" id="NBII01000011">
    <property type="protein sequence ID" value="PAV14993.1"/>
    <property type="molecule type" value="Genomic_DNA"/>
</dbReference>
<dbReference type="OrthoDB" id="3249523at2759"/>
<reference evidence="2 3" key="1">
    <citation type="journal article" date="2017" name="Mol. Ecol.">
        <title>Comparative and population genomic landscape of Phellinus noxius: A hypervariable fungus causing root rot in trees.</title>
        <authorList>
            <person name="Chung C.L."/>
            <person name="Lee T.J."/>
            <person name="Akiba M."/>
            <person name="Lee H.H."/>
            <person name="Kuo T.H."/>
            <person name="Liu D."/>
            <person name="Ke H.M."/>
            <person name="Yokoi T."/>
            <person name="Roa M.B."/>
            <person name="Lu M.J."/>
            <person name="Chang Y.Y."/>
            <person name="Ann P.J."/>
            <person name="Tsai J.N."/>
            <person name="Chen C.Y."/>
            <person name="Tzean S.S."/>
            <person name="Ota Y."/>
            <person name="Hattori T."/>
            <person name="Sahashi N."/>
            <person name="Liou R.F."/>
            <person name="Kikuchi T."/>
            <person name="Tsai I.J."/>
        </authorList>
    </citation>
    <scope>NUCLEOTIDE SEQUENCE [LARGE SCALE GENOMIC DNA]</scope>
    <source>
        <strain evidence="2 3">FFPRI411160</strain>
    </source>
</reference>
<dbReference type="AlphaFoldDB" id="A0A286U5Z6"/>
<dbReference type="STRING" id="2282107.A0A286U5Z6"/>
<evidence type="ECO:0000313" key="3">
    <source>
        <dbReference type="Proteomes" id="UP000217199"/>
    </source>
</evidence>
<organism evidence="2 3">
    <name type="scientific">Pyrrhoderma noxium</name>
    <dbReference type="NCBI Taxonomy" id="2282107"/>
    <lineage>
        <taxon>Eukaryota</taxon>
        <taxon>Fungi</taxon>
        <taxon>Dikarya</taxon>
        <taxon>Basidiomycota</taxon>
        <taxon>Agaricomycotina</taxon>
        <taxon>Agaricomycetes</taxon>
        <taxon>Hymenochaetales</taxon>
        <taxon>Hymenochaetaceae</taxon>
        <taxon>Pyrrhoderma</taxon>
    </lineage>
</organism>
<feature type="chain" id="PRO_5013910945" evidence="1">
    <location>
        <begin position="20"/>
        <end position="209"/>
    </location>
</feature>
<evidence type="ECO:0000313" key="2">
    <source>
        <dbReference type="EMBL" id="PAV14993.1"/>
    </source>
</evidence>
<proteinExistence type="predicted"/>
<feature type="signal peptide" evidence="1">
    <location>
        <begin position="1"/>
        <end position="19"/>
    </location>
</feature>
<sequence>MKLAISALVIASLSLSAFGANIKARSSSSIKDNCPTAEVLTTTTYNVNGHEITRQTFSCPDSGFTRAIHPSSGISIPSSTIEKRNAGECRTAAPECQCGTSFSCECQDVTASAPNPNDCTILIDSTQVLAQTEGATFIVQPDSFELITFQSCGLEFTNFANTPIEYCWDELGSTGGLVNQVCFQQNGGTAAACNSNNGLWLSQAIRVTS</sequence>
<evidence type="ECO:0000256" key="1">
    <source>
        <dbReference type="SAM" id="SignalP"/>
    </source>
</evidence>
<accession>A0A286U5Z6</accession>
<name>A0A286U5Z6_9AGAM</name>
<dbReference type="Proteomes" id="UP000217199">
    <property type="component" value="Unassembled WGS sequence"/>
</dbReference>
<keyword evidence="1" id="KW-0732">Signal</keyword>